<dbReference type="RefSeq" id="WP_091636425.1">
    <property type="nucleotide sequence ID" value="NZ_FNYW01000047.1"/>
</dbReference>
<sequence>MTIKNYLNDKVVFLGANSIGFLILAGILFYSAFNTTLILYTFLLWFLPLTSFMILDYLKQRKYFKSINTLMDKLDKKYLLPEVITDTHFPIGDEVNDILKVVSRDMHEHINFYKDNKEDYREYIETWVHEIKTPIASSKLIIENNPNETTHKIETQLEKIEDFVEQVLYYSRSNNVEKDYIIRSLNLKHVITDVVKRNAKDFINEKIKLELDAIDTIVYSDAKWLEFIINQLIINAIKYRTPTDAKIHISTQTHENSVTLTICDNGIGIDEKDLSRVFDKGFTGSNGRKLKKSTGIGLYLCKKLCDRLNLQLSINSKPGLGTSVTITFPMLMDHY</sequence>
<evidence type="ECO:0000259" key="13">
    <source>
        <dbReference type="PROSITE" id="PS50109"/>
    </source>
</evidence>
<evidence type="ECO:0000256" key="4">
    <source>
        <dbReference type="ARBA" id="ARBA00022475"/>
    </source>
</evidence>
<keyword evidence="11 12" id="KW-0472">Membrane</keyword>
<evidence type="ECO:0000256" key="6">
    <source>
        <dbReference type="ARBA" id="ARBA00022679"/>
    </source>
</evidence>
<dbReference type="InterPro" id="IPR036890">
    <property type="entry name" value="HATPase_C_sf"/>
</dbReference>
<dbReference type="Proteomes" id="UP000198564">
    <property type="component" value="Unassembled WGS sequence"/>
</dbReference>
<dbReference type="Pfam" id="PF02518">
    <property type="entry name" value="HATPase_c"/>
    <property type="match status" value="1"/>
</dbReference>
<feature type="transmembrane region" description="Helical" evidence="12">
    <location>
        <begin position="37"/>
        <end position="58"/>
    </location>
</feature>
<keyword evidence="10" id="KW-0902">Two-component regulatory system</keyword>
<name>A0A1H6VJL8_9LACT</name>
<dbReference type="InterPro" id="IPR003594">
    <property type="entry name" value="HATPase_dom"/>
</dbReference>
<evidence type="ECO:0000256" key="1">
    <source>
        <dbReference type="ARBA" id="ARBA00000085"/>
    </source>
</evidence>
<evidence type="ECO:0000313" key="14">
    <source>
        <dbReference type="EMBL" id="SEJ00435.1"/>
    </source>
</evidence>
<evidence type="ECO:0000256" key="9">
    <source>
        <dbReference type="ARBA" id="ARBA00022989"/>
    </source>
</evidence>
<dbReference type="STRING" id="1130080.SAMN04488113_1474"/>
<evidence type="ECO:0000256" key="11">
    <source>
        <dbReference type="ARBA" id="ARBA00023136"/>
    </source>
</evidence>
<dbReference type="PANTHER" id="PTHR45453">
    <property type="entry name" value="PHOSPHATE REGULON SENSOR PROTEIN PHOR"/>
    <property type="match status" value="1"/>
</dbReference>
<organism evidence="14 15">
    <name type="scientific">Alkalibacterium gilvum</name>
    <dbReference type="NCBI Taxonomy" id="1130080"/>
    <lineage>
        <taxon>Bacteria</taxon>
        <taxon>Bacillati</taxon>
        <taxon>Bacillota</taxon>
        <taxon>Bacilli</taxon>
        <taxon>Lactobacillales</taxon>
        <taxon>Carnobacteriaceae</taxon>
        <taxon>Alkalibacterium</taxon>
    </lineage>
</organism>
<dbReference type="InterPro" id="IPR005467">
    <property type="entry name" value="His_kinase_dom"/>
</dbReference>
<dbReference type="OrthoDB" id="9780487at2"/>
<evidence type="ECO:0000256" key="3">
    <source>
        <dbReference type="ARBA" id="ARBA00012438"/>
    </source>
</evidence>
<evidence type="ECO:0000256" key="5">
    <source>
        <dbReference type="ARBA" id="ARBA00022553"/>
    </source>
</evidence>
<protein>
    <recommendedName>
        <fullName evidence="3">histidine kinase</fullName>
        <ecNumber evidence="3">2.7.13.3</ecNumber>
    </recommendedName>
</protein>
<dbReference type="GO" id="GO:0016036">
    <property type="term" value="P:cellular response to phosphate starvation"/>
    <property type="evidence" value="ECO:0007669"/>
    <property type="project" value="TreeGrafter"/>
</dbReference>
<reference evidence="15" key="1">
    <citation type="submission" date="2016-10" db="EMBL/GenBank/DDBJ databases">
        <authorList>
            <person name="Varghese N."/>
            <person name="Submissions S."/>
        </authorList>
    </citation>
    <scope>NUCLEOTIDE SEQUENCE [LARGE SCALE GENOMIC DNA]</scope>
    <source>
        <strain evidence="15">DSM 25751</strain>
    </source>
</reference>
<dbReference type="EMBL" id="FNYW01000047">
    <property type="protein sequence ID" value="SEJ00435.1"/>
    <property type="molecule type" value="Genomic_DNA"/>
</dbReference>
<keyword evidence="6" id="KW-0808">Transferase</keyword>
<keyword evidence="15" id="KW-1185">Reference proteome</keyword>
<dbReference type="GO" id="GO:0004721">
    <property type="term" value="F:phosphoprotein phosphatase activity"/>
    <property type="evidence" value="ECO:0007669"/>
    <property type="project" value="TreeGrafter"/>
</dbReference>
<keyword evidence="8 14" id="KW-0418">Kinase</keyword>
<dbReference type="GO" id="GO:0000155">
    <property type="term" value="F:phosphorelay sensor kinase activity"/>
    <property type="evidence" value="ECO:0007669"/>
    <property type="project" value="InterPro"/>
</dbReference>
<dbReference type="PROSITE" id="PS50109">
    <property type="entry name" value="HIS_KIN"/>
    <property type="match status" value="1"/>
</dbReference>
<keyword evidence="7 12" id="KW-0812">Transmembrane</keyword>
<accession>A0A1H6VJL8</accession>
<keyword evidence="5" id="KW-0597">Phosphoprotein</keyword>
<dbReference type="GO" id="GO:0005886">
    <property type="term" value="C:plasma membrane"/>
    <property type="evidence" value="ECO:0007669"/>
    <property type="project" value="UniProtKB-SubCell"/>
</dbReference>
<dbReference type="SUPFAM" id="SSF55874">
    <property type="entry name" value="ATPase domain of HSP90 chaperone/DNA topoisomerase II/histidine kinase"/>
    <property type="match status" value="1"/>
</dbReference>
<dbReference type="PANTHER" id="PTHR45453:SF2">
    <property type="entry name" value="HISTIDINE KINASE"/>
    <property type="match status" value="1"/>
</dbReference>
<dbReference type="InterPro" id="IPR003661">
    <property type="entry name" value="HisK_dim/P_dom"/>
</dbReference>
<dbReference type="AlphaFoldDB" id="A0A1H6VJL8"/>
<dbReference type="CDD" id="cd00082">
    <property type="entry name" value="HisKA"/>
    <property type="match status" value="1"/>
</dbReference>
<evidence type="ECO:0000256" key="12">
    <source>
        <dbReference type="SAM" id="Phobius"/>
    </source>
</evidence>
<feature type="transmembrane region" description="Helical" evidence="12">
    <location>
        <begin position="12"/>
        <end position="31"/>
    </location>
</feature>
<evidence type="ECO:0000256" key="8">
    <source>
        <dbReference type="ARBA" id="ARBA00022777"/>
    </source>
</evidence>
<evidence type="ECO:0000256" key="7">
    <source>
        <dbReference type="ARBA" id="ARBA00022692"/>
    </source>
</evidence>
<evidence type="ECO:0000313" key="15">
    <source>
        <dbReference type="Proteomes" id="UP000198564"/>
    </source>
</evidence>
<evidence type="ECO:0000256" key="2">
    <source>
        <dbReference type="ARBA" id="ARBA00004651"/>
    </source>
</evidence>
<dbReference type="InterPro" id="IPR004358">
    <property type="entry name" value="Sig_transdc_His_kin-like_C"/>
</dbReference>
<dbReference type="SMART" id="SM00387">
    <property type="entry name" value="HATPase_c"/>
    <property type="match status" value="1"/>
</dbReference>
<comment type="subcellular location">
    <subcellularLocation>
        <location evidence="2">Cell membrane</location>
        <topology evidence="2">Multi-pass membrane protein</topology>
    </subcellularLocation>
</comment>
<keyword evidence="9 12" id="KW-1133">Transmembrane helix</keyword>
<dbReference type="EC" id="2.7.13.3" evidence="3"/>
<proteinExistence type="predicted"/>
<keyword evidence="4" id="KW-1003">Cell membrane</keyword>
<evidence type="ECO:0000256" key="10">
    <source>
        <dbReference type="ARBA" id="ARBA00023012"/>
    </source>
</evidence>
<comment type="catalytic activity">
    <reaction evidence="1">
        <text>ATP + protein L-histidine = ADP + protein N-phospho-L-histidine.</text>
        <dbReference type="EC" id="2.7.13.3"/>
    </reaction>
</comment>
<dbReference type="PRINTS" id="PR00344">
    <property type="entry name" value="BCTRLSENSOR"/>
</dbReference>
<feature type="domain" description="Histidine kinase" evidence="13">
    <location>
        <begin position="126"/>
        <end position="332"/>
    </location>
</feature>
<gene>
    <name evidence="14" type="ORF">SAMN04488113_1474</name>
</gene>
<dbReference type="InterPro" id="IPR050351">
    <property type="entry name" value="BphY/WalK/GraS-like"/>
</dbReference>
<dbReference type="Gene3D" id="3.30.565.10">
    <property type="entry name" value="Histidine kinase-like ATPase, C-terminal domain"/>
    <property type="match status" value="1"/>
</dbReference>